<evidence type="ECO:0000256" key="3">
    <source>
        <dbReference type="ARBA" id="ARBA00022781"/>
    </source>
</evidence>
<dbReference type="HAMAP" id="MF_01416">
    <property type="entry name" value="ATP_synth_delta_bact"/>
    <property type="match status" value="1"/>
</dbReference>
<keyword evidence="5 7" id="KW-0472">Membrane</keyword>
<evidence type="ECO:0000313" key="8">
    <source>
        <dbReference type="EMBL" id="SPT52798.1"/>
    </source>
</evidence>
<evidence type="ECO:0000256" key="6">
    <source>
        <dbReference type="ARBA" id="ARBA00023310"/>
    </source>
</evidence>
<organism evidence="8 9">
    <name type="scientific">Actinomyces bovis</name>
    <dbReference type="NCBI Taxonomy" id="1658"/>
    <lineage>
        <taxon>Bacteria</taxon>
        <taxon>Bacillati</taxon>
        <taxon>Actinomycetota</taxon>
        <taxon>Actinomycetes</taxon>
        <taxon>Actinomycetales</taxon>
        <taxon>Actinomycetaceae</taxon>
        <taxon>Actinomyces</taxon>
    </lineage>
</organism>
<dbReference type="PRINTS" id="PR00125">
    <property type="entry name" value="ATPASEDELTA"/>
</dbReference>
<keyword evidence="3 7" id="KW-0375">Hydrogen ion transport</keyword>
<accession>A0ABY1VP05</accession>
<keyword evidence="9" id="KW-1185">Reference proteome</keyword>
<keyword evidence="7" id="KW-0139">CF(1)</keyword>
<dbReference type="InterPro" id="IPR000711">
    <property type="entry name" value="ATPase_OSCP/dsu"/>
</dbReference>
<evidence type="ECO:0000256" key="4">
    <source>
        <dbReference type="ARBA" id="ARBA00023065"/>
    </source>
</evidence>
<dbReference type="Pfam" id="PF00213">
    <property type="entry name" value="OSCP"/>
    <property type="match status" value="1"/>
</dbReference>
<evidence type="ECO:0000256" key="7">
    <source>
        <dbReference type="HAMAP-Rule" id="MF_01416"/>
    </source>
</evidence>
<comment type="caution">
    <text evidence="8">The sequence shown here is derived from an EMBL/GenBank/DDBJ whole genome shotgun (WGS) entry which is preliminary data.</text>
</comment>
<evidence type="ECO:0000256" key="5">
    <source>
        <dbReference type="ARBA" id="ARBA00023136"/>
    </source>
</evidence>
<dbReference type="EMBL" id="UAPQ01000001">
    <property type="protein sequence ID" value="SPT52798.1"/>
    <property type="molecule type" value="Genomic_DNA"/>
</dbReference>
<dbReference type="Proteomes" id="UP000250006">
    <property type="component" value="Unassembled WGS sequence"/>
</dbReference>
<dbReference type="NCBIfam" id="TIGR01145">
    <property type="entry name" value="ATP_synt_delta"/>
    <property type="match status" value="1"/>
</dbReference>
<name>A0ABY1VP05_9ACTO</name>
<evidence type="ECO:0000256" key="2">
    <source>
        <dbReference type="ARBA" id="ARBA00022448"/>
    </source>
</evidence>
<keyword evidence="7" id="KW-1003">Cell membrane</keyword>
<comment type="similarity">
    <text evidence="7">Belongs to the ATPase delta chain family.</text>
</comment>
<keyword evidence="4 7" id="KW-0406">Ion transport</keyword>
<comment type="function">
    <text evidence="7">F(1)F(0) ATP synthase produces ATP from ADP in the presence of a proton or sodium gradient. F-type ATPases consist of two structural domains, F(1) containing the extramembraneous catalytic core and F(0) containing the membrane proton channel, linked together by a central stalk and a peripheral stalk. During catalysis, ATP synthesis in the catalytic domain of F(1) is coupled via a rotary mechanism of the central stalk subunits to proton translocation.</text>
</comment>
<evidence type="ECO:0000313" key="9">
    <source>
        <dbReference type="Proteomes" id="UP000250006"/>
    </source>
</evidence>
<comment type="function">
    <text evidence="7">This protein is part of the stalk that links CF(0) to CF(1). It either transmits conformational changes from CF(0) to CF(1) or is implicated in proton conduction.</text>
</comment>
<proteinExistence type="inferred from homology"/>
<comment type="subcellular location">
    <subcellularLocation>
        <location evidence="7">Cell membrane</location>
        <topology evidence="7">Peripheral membrane protein</topology>
    </subcellularLocation>
    <subcellularLocation>
        <location evidence="1">Membrane</location>
    </subcellularLocation>
</comment>
<gene>
    <name evidence="7 8" type="primary">atpH</name>
    <name evidence="8" type="ORF">NCTC11535_00452</name>
</gene>
<evidence type="ECO:0000256" key="1">
    <source>
        <dbReference type="ARBA" id="ARBA00004370"/>
    </source>
</evidence>
<dbReference type="PANTHER" id="PTHR11910">
    <property type="entry name" value="ATP SYNTHASE DELTA CHAIN"/>
    <property type="match status" value="1"/>
</dbReference>
<keyword evidence="2 7" id="KW-0813">Transport</keyword>
<keyword evidence="6 7" id="KW-0066">ATP synthesis</keyword>
<reference evidence="8 9" key="1">
    <citation type="submission" date="2018-06" db="EMBL/GenBank/DDBJ databases">
        <authorList>
            <consortium name="Pathogen Informatics"/>
            <person name="Doyle S."/>
        </authorList>
    </citation>
    <scope>NUCLEOTIDE SEQUENCE [LARGE SCALE GENOMIC DNA]</scope>
    <source>
        <strain evidence="8 9">NCTC11535</strain>
    </source>
</reference>
<sequence>MNTGSAATQAQATQAWEPVLQQAGEQALELGEQILAVAHQIAANSLRGSLTDPGRSPQAKAALAQRLFAGCVDGRVVELLAALVRGRWSKPSDLVHALHDLGIQAILAGARAGGRLDAVEHEVFSVYNLLVGNRDLRLALEPSNHTTQDARVALAYKVLGTSLSSSAMSLVTWCVRHETEGGVPRNLRRVAELAAGLQNRTIADVTSAIPLSTEQEARLERILEQRLGTDVELNLIVDPEVFGGVRVRVRDLIIDSTVRSSLAGVRTQLVG</sequence>
<protein>
    <recommendedName>
        <fullName evidence="7">ATP synthase subunit delta</fullName>
    </recommendedName>
    <alternativeName>
        <fullName evidence="7">ATP synthase F(1) sector subunit delta</fullName>
    </alternativeName>
    <alternativeName>
        <fullName evidence="7">F-type ATPase subunit delta</fullName>
        <shortName evidence="7">F-ATPase subunit delta</shortName>
    </alternativeName>
</protein>
<dbReference type="RefSeq" id="WP_111835752.1">
    <property type="nucleotide sequence ID" value="NZ_UAPQ01000001.1"/>
</dbReference>